<comment type="similarity">
    <text evidence="1 4">Belongs to the glycosyl hydrolase 32 family.</text>
</comment>
<accession>A0A7N0UUB2</accession>
<dbReference type="InterPro" id="IPR023296">
    <property type="entry name" value="Glyco_hydro_beta-prop_sf"/>
</dbReference>
<proteinExistence type="inferred from homology"/>
<dbReference type="Gene3D" id="2.115.10.20">
    <property type="entry name" value="Glycosyl hydrolase domain, family 43"/>
    <property type="match status" value="1"/>
</dbReference>
<keyword evidence="2 4" id="KW-0378">Hydrolase</keyword>
<feature type="domain" description="Glycosyl hydrolase family 32 C-terminal" evidence="6">
    <location>
        <begin position="387"/>
        <end position="588"/>
    </location>
</feature>
<dbReference type="InterPro" id="IPR013189">
    <property type="entry name" value="Glyco_hydro_32_C"/>
</dbReference>
<dbReference type="InterPro" id="IPR050551">
    <property type="entry name" value="Fructan_Metab_Enzymes"/>
</dbReference>
<dbReference type="AlphaFoldDB" id="A0A7N0UUB2"/>
<evidence type="ECO:0000256" key="1">
    <source>
        <dbReference type="ARBA" id="ARBA00009902"/>
    </source>
</evidence>
<dbReference type="InterPro" id="IPR001362">
    <property type="entry name" value="Glyco_hydro_32"/>
</dbReference>
<feature type="domain" description="Glycosyl hydrolase family 32 N-terminal" evidence="5">
    <location>
        <begin position="66"/>
        <end position="384"/>
    </location>
</feature>
<evidence type="ECO:0000256" key="3">
    <source>
        <dbReference type="ARBA" id="ARBA00023295"/>
    </source>
</evidence>
<dbReference type="GO" id="GO:0005975">
    <property type="term" value="P:carbohydrate metabolic process"/>
    <property type="evidence" value="ECO:0007669"/>
    <property type="project" value="InterPro"/>
</dbReference>
<evidence type="ECO:0000256" key="4">
    <source>
        <dbReference type="RuleBase" id="RU362110"/>
    </source>
</evidence>
<dbReference type="Pfam" id="PF08244">
    <property type="entry name" value="Glyco_hydro_32C"/>
    <property type="match status" value="1"/>
</dbReference>
<protein>
    <recommendedName>
        <fullName evidence="9">Beta-fructofuranosidase</fullName>
    </recommendedName>
</protein>
<dbReference type="OMA" id="SKANTGM"/>
<evidence type="ECO:0000256" key="2">
    <source>
        <dbReference type="ARBA" id="ARBA00022801"/>
    </source>
</evidence>
<dbReference type="FunFam" id="2.115.10.20:FF:000001">
    <property type="entry name" value="Beta-fructofuranosidase, insoluble isoenzyme CWINV1"/>
    <property type="match status" value="1"/>
</dbReference>
<dbReference type="CDD" id="cd18624">
    <property type="entry name" value="GH32_Fruct1-like"/>
    <property type="match status" value="1"/>
</dbReference>
<evidence type="ECO:0000259" key="5">
    <source>
        <dbReference type="Pfam" id="PF00251"/>
    </source>
</evidence>
<dbReference type="SUPFAM" id="SSF75005">
    <property type="entry name" value="Arabinanase/levansucrase/invertase"/>
    <property type="match status" value="1"/>
</dbReference>
<sequence>MARVLLVRMQKSTLHMLRSIWDVGLLLVVLILCSNGVAVEGSHKVYPQYQSLSVSEVKTPGRTGYHFQPPRNWINDPNGPMYFNGYYHLFYQYNPKGATWGNIVWAHSVSKDLVNWEPLPHAISPSEPFDIRGCWSGSATVLPGNKPVILYTGIDPQERQVQNYAVPKNISDPYLREWVKPLEHNPIVTPTKGINASAFRDPTTAWRGKDGIWRMIIGSKNKRRGIAYLYKSCDFLKWVKHKHPLHSRSETGMWECPDFFPVSTKHNVGLETSAAGEDIKHVLKVSLDLTRYEYYTVGTYDERKDRYVPDGCTVDGWKGLRYDYGNFYASKTFYDTDKKRRILWGWANESDSALNDTAKGWAGIQAIPREVWLDHSGKQLIQWPIKEIEGLRSEHVELVNLELTYGSKIEIEGITPAQADVEITFEFPRSSLKNAEEFEDGWEKLDALDICKKKGANVKGGVGPFGLVTLASQNLEELTPVSFRIFRDTARDKYITLMCSDATRSSLFQDKKWYKPAFAGYVDADLTDGKLSLRSLIDHSVVESFGHGGKTCITSRVYPTLAIKDKAHLYVFNNGTTPVKIEKLTAWSMKRPNKMN</sequence>
<dbReference type="FunFam" id="2.60.120.560:FF:000002">
    <property type="entry name" value="Beta-fructofuranosidase, insoluble isoenzyme CWINV1"/>
    <property type="match status" value="1"/>
</dbReference>
<dbReference type="SUPFAM" id="SSF49899">
    <property type="entry name" value="Concanavalin A-like lectins/glucanases"/>
    <property type="match status" value="1"/>
</dbReference>
<dbReference type="PANTHER" id="PTHR31953">
    <property type="entry name" value="BETA-FRUCTOFURANOSIDASE, INSOLUBLE ISOENZYME CWINV1-RELATED"/>
    <property type="match status" value="1"/>
</dbReference>
<dbReference type="PROSITE" id="PS00609">
    <property type="entry name" value="GLYCOSYL_HYDROL_F32"/>
    <property type="match status" value="1"/>
</dbReference>
<dbReference type="InterPro" id="IPR018053">
    <property type="entry name" value="Glyco_hydro_32_AS"/>
</dbReference>
<keyword evidence="8" id="KW-1185">Reference proteome</keyword>
<evidence type="ECO:0008006" key="9">
    <source>
        <dbReference type="Google" id="ProtNLM"/>
    </source>
</evidence>
<name>A0A7N0UUB2_KALFE</name>
<dbReference type="GO" id="GO:0004553">
    <property type="term" value="F:hydrolase activity, hydrolyzing O-glycosyl compounds"/>
    <property type="evidence" value="ECO:0007669"/>
    <property type="project" value="InterPro"/>
</dbReference>
<reference evidence="7" key="1">
    <citation type="submission" date="2021-01" db="UniProtKB">
        <authorList>
            <consortium name="EnsemblPlants"/>
        </authorList>
    </citation>
    <scope>IDENTIFICATION</scope>
</reference>
<dbReference type="InterPro" id="IPR013148">
    <property type="entry name" value="Glyco_hydro_32_N"/>
</dbReference>
<dbReference type="InterPro" id="IPR013320">
    <property type="entry name" value="ConA-like_dom_sf"/>
</dbReference>
<evidence type="ECO:0000259" key="6">
    <source>
        <dbReference type="Pfam" id="PF08244"/>
    </source>
</evidence>
<dbReference type="Pfam" id="PF00251">
    <property type="entry name" value="Glyco_hydro_32N"/>
    <property type="match status" value="1"/>
</dbReference>
<evidence type="ECO:0000313" key="7">
    <source>
        <dbReference type="EnsemblPlants" id="Kaladp0087s0075.1.v1.1"/>
    </source>
</evidence>
<dbReference type="Gramene" id="Kaladp0087s0075.1.v1.1">
    <property type="protein sequence ID" value="Kaladp0087s0075.1.v1.1"/>
    <property type="gene ID" value="Kaladp0087s0075.v1.1"/>
</dbReference>
<dbReference type="EnsemblPlants" id="Kaladp0087s0075.1.v1.1">
    <property type="protein sequence ID" value="Kaladp0087s0075.1.v1.1"/>
    <property type="gene ID" value="Kaladp0087s0075.v1.1"/>
</dbReference>
<dbReference type="Proteomes" id="UP000594263">
    <property type="component" value="Unplaced"/>
</dbReference>
<keyword evidence="3 4" id="KW-0326">Glycosidase</keyword>
<organism evidence="7 8">
    <name type="scientific">Kalanchoe fedtschenkoi</name>
    <name type="common">Lavender scallops</name>
    <name type="synonym">South American air plant</name>
    <dbReference type="NCBI Taxonomy" id="63787"/>
    <lineage>
        <taxon>Eukaryota</taxon>
        <taxon>Viridiplantae</taxon>
        <taxon>Streptophyta</taxon>
        <taxon>Embryophyta</taxon>
        <taxon>Tracheophyta</taxon>
        <taxon>Spermatophyta</taxon>
        <taxon>Magnoliopsida</taxon>
        <taxon>eudicotyledons</taxon>
        <taxon>Gunneridae</taxon>
        <taxon>Pentapetalae</taxon>
        <taxon>Saxifragales</taxon>
        <taxon>Crassulaceae</taxon>
        <taxon>Kalanchoe</taxon>
    </lineage>
</organism>
<dbReference type="SMART" id="SM00640">
    <property type="entry name" value="Glyco_32"/>
    <property type="match status" value="1"/>
</dbReference>
<evidence type="ECO:0000313" key="8">
    <source>
        <dbReference type="Proteomes" id="UP000594263"/>
    </source>
</evidence>
<dbReference type="Gene3D" id="2.60.120.560">
    <property type="entry name" value="Exo-inulinase, domain 1"/>
    <property type="match status" value="1"/>
</dbReference>